<keyword evidence="4" id="KW-0175">Coiled coil</keyword>
<feature type="region of interest" description="Disordered" evidence="5">
    <location>
        <begin position="247"/>
        <end position="275"/>
    </location>
</feature>
<feature type="coiled-coil region" evidence="4">
    <location>
        <begin position="350"/>
        <end position="398"/>
    </location>
</feature>
<dbReference type="InterPro" id="IPR002110">
    <property type="entry name" value="Ankyrin_rpt"/>
</dbReference>
<evidence type="ECO:0000256" key="2">
    <source>
        <dbReference type="ARBA" id="ARBA00023043"/>
    </source>
</evidence>
<dbReference type="EMBL" id="JALJOT010000012">
    <property type="protein sequence ID" value="KAK9904700.1"/>
    <property type="molecule type" value="Genomic_DNA"/>
</dbReference>
<organism evidence="6 7">
    <name type="scientific">Coccomyxa subellipsoidea</name>
    <dbReference type="NCBI Taxonomy" id="248742"/>
    <lineage>
        <taxon>Eukaryota</taxon>
        <taxon>Viridiplantae</taxon>
        <taxon>Chlorophyta</taxon>
        <taxon>core chlorophytes</taxon>
        <taxon>Trebouxiophyceae</taxon>
        <taxon>Trebouxiophyceae incertae sedis</taxon>
        <taxon>Coccomyxaceae</taxon>
        <taxon>Coccomyxa</taxon>
    </lineage>
</organism>
<feature type="compositionally biased region" description="Basic and acidic residues" evidence="5">
    <location>
        <begin position="531"/>
        <end position="540"/>
    </location>
</feature>
<dbReference type="PANTHER" id="PTHR24198">
    <property type="entry name" value="ANKYRIN REPEAT AND PROTEIN KINASE DOMAIN-CONTAINING PROTEIN"/>
    <property type="match status" value="1"/>
</dbReference>
<feature type="compositionally biased region" description="Low complexity" evidence="5">
    <location>
        <begin position="259"/>
        <end position="269"/>
    </location>
</feature>
<dbReference type="Proteomes" id="UP001491310">
    <property type="component" value="Unassembled WGS sequence"/>
</dbReference>
<dbReference type="PRINTS" id="PR01415">
    <property type="entry name" value="ANKYRIN"/>
</dbReference>
<dbReference type="Gene3D" id="1.25.40.20">
    <property type="entry name" value="Ankyrin repeat-containing domain"/>
    <property type="match status" value="3"/>
</dbReference>
<evidence type="ECO:0000256" key="5">
    <source>
        <dbReference type="SAM" id="MobiDB-lite"/>
    </source>
</evidence>
<dbReference type="SMART" id="SM00248">
    <property type="entry name" value="ANK"/>
    <property type="match status" value="6"/>
</dbReference>
<protein>
    <recommendedName>
        <fullName evidence="8">Ankyrin</fullName>
    </recommendedName>
</protein>
<proteinExistence type="predicted"/>
<evidence type="ECO:0000256" key="3">
    <source>
        <dbReference type="PROSITE-ProRule" id="PRU00023"/>
    </source>
</evidence>
<dbReference type="PROSITE" id="PS50088">
    <property type="entry name" value="ANK_REPEAT"/>
    <property type="match status" value="5"/>
</dbReference>
<feature type="repeat" description="ANK" evidence="3">
    <location>
        <begin position="122"/>
        <end position="154"/>
    </location>
</feature>
<reference evidence="6 7" key="1">
    <citation type="journal article" date="2024" name="Nat. Commun.">
        <title>Phylogenomics reveals the evolutionary origins of lichenization in chlorophyte algae.</title>
        <authorList>
            <person name="Puginier C."/>
            <person name="Libourel C."/>
            <person name="Otte J."/>
            <person name="Skaloud P."/>
            <person name="Haon M."/>
            <person name="Grisel S."/>
            <person name="Petersen M."/>
            <person name="Berrin J.G."/>
            <person name="Delaux P.M."/>
            <person name="Dal Grande F."/>
            <person name="Keller J."/>
        </authorList>
    </citation>
    <scope>NUCLEOTIDE SEQUENCE [LARGE SCALE GENOMIC DNA]</scope>
    <source>
        <strain evidence="6 7">SAG 216-7</strain>
    </source>
</reference>
<name>A0ABR2YFT6_9CHLO</name>
<feature type="repeat" description="ANK" evidence="3">
    <location>
        <begin position="53"/>
        <end position="85"/>
    </location>
</feature>
<dbReference type="InterPro" id="IPR036770">
    <property type="entry name" value="Ankyrin_rpt-contain_sf"/>
</dbReference>
<feature type="repeat" description="ANK" evidence="3">
    <location>
        <begin position="187"/>
        <end position="219"/>
    </location>
</feature>
<dbReference type="Pfam" id="PF12796">
    <property type="entry name" value="Ank_2"/>
    <property type="match status" value="2"/>
</dbReference>
<dbReference type="PANTHER" id="PTHR24198:SF165">
    <property type="entry name" value="ANKYRIN REPEAT-CONTAINING PROTEIN-RELATED"/>
    <property type="match status" value="1"/>
</dbReference>
<feature type="region of interest" description="Disordered" evidence="5">
    <location>
        <begin position="484"/>
        <end position="547"/>
    </location>
</feature>
<comment type="caution">
    <text evidence="6">The sequence shown here is derived from an EMBL/GenBank/DDBJ whole genome shotgun (WGS) entry which is preliminary data.</text>
</comment>
<gene>
    <name evidence="6" type="ORF">WJX75_000777</name>
</gene>
<keyword evidence="2 3" id="KW-0040">ANK repeat</keyword>
<evidence type="ECO:0000313" key="6">
    <source>
        <dbReference type="EMBL" id="KAK9904700.1"/>
    </source>
</evidence>
<feature type="compositionally biased region" description="Polar residues" evidence="5">
    <location>
        <begin position="565"/>
        <end position="578"/>
    </location>
</feature>
<sequence>MLTTNPLFKFGVDIEAVDADGKTALHRAAMFSDQDKVAWLLNEGLELEARDKEGVTPLHCAVFYMQRAVIKILLSRGADISTKDDQGFTPLHTAASHSSFQSHLVTADLLEAGAPLEAVDDEGRTPLLVALDRNRKEAIEVLIAAGGKTDVADKKGRTALHLAVGCSSRMVEKLLGLTVTIDAADVEGRTALHYAAQKGVKATAMVLLKAGADVQAADKLGRRALDVAEEGAHMKLAEFLRQWLLSPAPGTSSPPPSQPECSSPAAPAACHDGEPGLEEVDNVITERNSLQQQLTTLKSTHEAETSQLHQDKATLQASLRLAEDGQIAMRARLLEAERRAGAGAQLRADNADLARQAAALRGEREAAQRRSDALQLEIDVLQARNAELERQLGEQHAERVRGAAAAAANGDAQALRIRILQEANEAMAGAAAATDRAPVAAATPPLARAIQGAISSLQELPVLKERNRDTAAKPGAAKQAAWQACNQGENSGADGSRGRSAVKRVGGGYAHTPSQPTRAGPDAAARSPAKQQEEAAERPRGTPHSYVPSALKTALLRREELVLGSPSTRASTPQSRTQKWLKDNLQRSKGPASTGLKERRTPGRESFWGSARKTPSVSSKAHKSLIDRFNNPGN</sequence>
<keyword evidence="1" id="KW-0677">Repeat</keyword>
<evidence type="ECO:0000256" key="1">
    <source>
        <dbReference type="ARBA" id="ARBA00022737"/>
    </source>
</evidence>
<evidence type="ECO:0000313" key="7">
    <source>
        <dbReference type="Proteomes" id="UP001491310"/>
    </source>
</evidence>
<evidence type="ECO:0000256" key="4">
    <source>
        <dbReference type="SAM" id="Coils"/>
    </source>
</evidence>
<feature type="region of interest" description="Disordered" evidence="5">
    <location>
        <begin position="563"/>
        <end position="634"/>
    </location>
</feature>
<keyword evidence="7" id="KW-1185">Reference proteome</keyword>
<feature type="repeat" description="ANK" evidence="3">
    <location>
        <begin position="20"/>
        <end position="52"/>
    </location>
</feature>
<dbReference type="Pfam" id="PF00023">
    <property type="entry name" value="Ank"/>
    <property type="match status" value="1"/>
</dbReference>
<dbReference type="PROSITE" id="PS50297">
    <property type="entry name" value="ANK_REP_REGION"/>
    <property type="match status" value="5"/>
</dbReference>
<dbReference type="SUPFAM" id="SSF48403">
    <property type="entry name" value="Ankyrin repeat"/>
    <property type="match status" value="1"/>
</dbReference>
<accession>A0ABR2YFT6</accession>
<evidence type="ECO:0008006" key="8">
    <source>
        <dbReference type="Google" id="ProtNLM"/>
    </source>
</evidence>
<feature type="repeat" description="ANK" evidence="3">
    <location>
        <begin position="86"/>
        <end position="121"/>
    </location>
</feature>